<feature type="domain" description="ATPase AAA-type core" evidence="3">
    <location>
        <begin position="121"/>
        <end position="262"/>
    </location>
</feature>
<reference evidence="5 6" key="1">
    <citation type="journal article" date="2023" name="G3 (Bethesda)">
        <title>A chromosome-length genome assembly and annotation of blackberry (Rubus argutus, cv. 'Hillquist').</title>
        <authorList>
            <person name="Bruna T."/>
            <person name="Aryal R."/>
            <person name="Dudchenko O."/>
            <person name="Sargent D.J."/>
            <person name="Mead D."/>
            <person name="Buti M."/>
            <person name="Cavallini A."/>
            <person name="Hytonen T."/>
            <person name="Andres J."/>
            <person name="Pham M."/>
            <person name="Weisz D."/>
            <person name="Mascagni F."/>
            <person name="Usai G."/>
            <person name="Natali L."/>
            <person name="Bassil N."/>
            <person name="Fernandez G.E."/>
            <person name="Lomsadze A."/>
            <person name="Armour M."/>
            <person name="Olukolu B."/>
            <person name="Poorten T."/>
            <person name="Britton C."/>
            <person name="Davik J."/>
            <person name="Ashrafi H."/>
            <person name="Aiden E.L."/>
            <person name="Borodovsky M."/>
            <person name="Worthington M."/>
        </authorList>
    </citation>
    <scope>NUCLEOTIDE SEQUENCE [LARGE SCALE GENOMIC DNA]</scope>
    <source>
        <strain evidence="5">PI 553951</strain>
    </source>
</reference>
<organism evidence="5 6">
    <name type="scientific">Rubus argutus</name>
    <name type="common">Southern blackberry</name>
    <dbReference type="NCBI Taxonomy" id="59490"/>
    <lineage>
        <taxon>Eukaryota</taxon>
        <taxon>Viridiplantae</taxon>
        <taxon>Streptophyta</taxon>
        <taxon>Embryophyta</taxon>
        <taxon>Tracheophyta</taxon>
        <taxon>Spermatophyta</taxon>
        <taxon>Magnoliopsida</taxon>
        <taxon>eudicotyledons</taxon>
        <taxon>Gunneridae</taxon>
        <taxon>Pentapetalae</taxon>
        <taxon>rosids</taxon>
        <taxon>fabids</taxon>
        <taxon>Rosales</taxon>
        <taxon>Rosaceae</taxon>
        <taxon>Rosoideae</taxon>
        <taxon>Rosoideae incertae sedis</taxon>
        <taxon>Rubus</taxon>
    </lineage>
</organism>
<name>A0AAW1W532_RUBAR</name>
<dbReference type="SUPFAM" id="SSF52540">
    <property type="entry name" value="P-loop containing nucleoside triphosphate hydrolases"/>
    <property type="match status" value="1"/>
</dbReference>
<dbReference type="InterPro" id="IPR041569">
    <property type="entry name" value="AAA_lid_3"/>
</dbReference>
<dbReference type="PANTHER" id="PTHR45644">
    <property type="entry name" value="AAA ATPASE, PUTATIVE (AFU_ORTHOLOGUE AFUA_2G12920)-RELATED-RELATED"/>
    <property type="match status" value="1"/>
</dbReference>
<evidence type="ECO:0000256" key="2">
    <source>
        <dbReference type="ARBA" id="ARBA00022840"/>
    </source>
</evidence>
<keyword evidence="6" id="KW-1185">Reference proteome</keyword>
<evidence type="ECO:0000256" key="1">
    <source>
        <dbReference type="ARBA" id="ARBA00022741"/>
    </source>
</evidence>
<dbReference type="Gene3D" id="1.10.8.60">
    <property type="match status" value="1"/>
</dbReference>
<comment type="caution">
    <text evidence="5">The sequence shown here is derived from an EMBL/GenBank/DDBJ whole genome shotgun (WGS) entry which is preliminary data.</text>
</comment>
<accession>A0AAW1W532</accession>
<evidence type="ECO:0000313" key="6">
    <source>
        <dbReference type="Proteomes" id="UP001457282"/>
    </source>
</evidence>
<dbReference type="AlphaFoldDB" id="A0AAW1W532"/>
<dbReference type="InterPro" id="IPR051701">
    <property type="entry name" value="Mito_OM_Translocase_MSP1"/>
</dbReference>
<dbReference type="Pfam" id="PF17862">
    <property type="entry name" value="AAA_lid_3"/>
    <property type="match status" value="1"/>
</dbReference>
<evidence type="ECO:0000259" key="3">
    <source>
        <dbReference type="Pfam" id="PF00004"/>
    </source>
</evidence>
<evidence type="ECO:0008006" key="7">
    <source>
        <dbReference type="Google" id="ProtNLM"/>
    </source>
</evidence>
<proteinExistence type="predicted"/>
<protein>
    <recommendedName>
        <fullName evidence="7">AAA+ ATPase domain-containing protein</fullName>
    </recommendedName>
</protein>
<dbReference type="Proteomes" id="UP001457282">
    <property type="component" value="Unassembled WGS sequence"/>
</dbReference>
<dbReference type="PANTHER" id="PTHR45644:SF3">
    <property type="entry name" value="FI08533P-RELATED"/>
    <property type="match status" value="1"/>
</dbReference>
<keyword evidence="2" id="KW-0067">ATP-binding</keyword>
<evidence type="ECO:0000313" key="5">
    <source>
        <dbReference type="EMBL" id="KAK9914577.1"/>
    </source>
</evidence>
<dbReference type="EMBL" id="JBEDUW010000007">
    <property type="protein sequence ID" value="KAK9914577.1"/>
    <property type="molecule type" value="Genomic_DNA"/>
</dbReference>
<dbReference type="Gene3D" id="3.40.50.300">
    <property type="entry name" value="P-loop containing nucleotide triphosphate hydrolases"/>
    <property type="match status" value="1"/>
</dbReference>
<sequence length="401" mass="45266">MGCLLELVLNCFGSCFGIRDLDRRRSPEVSSTVKALEPHKKKEIAKCLGRPDLIHTKTNPYEDVILDCDIVMNPDRVGVECDSHLDAIKKQALFEQVILPLRRPELFSHGGKLLGGPQKGVLLHGPPPSSTGKVTMLATAKFVAKESGAVFINARKIANLIMSNRFGDCDAAQKRQLVAAMFSLAYKLQPAVIFINDMNTFLGQLSQTSMKTEFMGLWDEYSTDYKHVRPRVMILAATSKCNRPSLELDEAIQRRLPQVLEIRMPCRKERAELLKMFLKGERVEHDDIDYDRVAALTEGYTVSDLFQLCKKAAYIPIRDHLLSEEKIGIRKGSAPRPMLELDLENVVIAQVIAYMNKLLRQVTTISALLDQSRNNHNHYQLQLILSSLAVNHRDKKEESNQ</sequence>
<dbReference type="GO" id="GO:0005524">
    <property type="term" value="F:ATP binding"/>
    <property type="evidence" value="ECO:0007669"/>
    <property type="project" value="UniProtKB-KW"/>
</dbReference>
<dbReference type="InterPro" id="IPR027417">
    <property type="entry name" value="P-loop_NTPase"/>
</dbReference>
<dbReference type="InterPro" id="IPR003959">
    <property type="entry name" value="ATPase_AAA_core"/>
</dbReference>
<feature type="domain" description="AAA ATPase AAA+ lid" evidence="4">
    <location>
        <begin position="287"/>
        <end position="321"/>
    </location>
</feature>
<dbReference type="Pfam" id="PF00004">
    <property type="entry name" value="AAA"/>
    <property type="match status" value="1"/>
</dbReference>
<gene>
    <name evidence="5" type="ORF">M0R45_038349</name>
</gene>
<dbReference type="GO" id="GO:0005741">
    <property type="term" value="C:mitochondrial outer membrane"/>
    <property type="evidence" value="ECO:0007669"/>
    <property type="project" value="TreeGrafter"/>
</dbReference>
<keyword evidence="1" id="KW-0547">Nucleotide-binding</keyword>
<dbReference type="GO" id="GO:0016887">
    <property type="term" value="F:ATP hydrolysis activity"/>
    <property type="evidence" value="ECO:0007669"/>
    <property type="project" value="InterPro"/>
</dbReference>
<evidence type="ECO:0000259" key="4">
    <source>
        <dbReference type="Pfam" id="PF17862"/>
    </source>
</evidence>